<dbReference type="AlphaFoldDB" id="A0A1R1X7B9"/>
<dbReference type="InterPro" id="IPR028978">
    <property type="entry name" value="Chorismate_lyase_/UTRA_dom_sf"/>
</dbReference>
<organism evidence="1 2">
    <name type="scientific">Smittium culicis</name>
    <dbReference type="NCBI Taxonomy" id="133412"/>
    <lineage>
        <taxon>Eukaryota</taxon>
        <taxon>Fungi</taxon>
        <taxon>Fungi incertae sedis</taxon>
        <taxon>Zoopagomycota</taxon>
        <taxon>Kickxellomycotina</taxon>
        <taxon>Harpellomycetes</taxon>
        <taxon>Harpellales</taxon>
        <taxon>Legeriomycetaceae</taxon>
        <taxon>Smittium</taxon>
    </lineage>
</organism>
<protein>
    <submittedName>
        <fullName evidence="1">Uncharacterized protein</fullName>
    </submittedName>
</protein>
<evidence type="ECO:0000313" key="2">
    <source>
        <dbReference type="Proteomes" id="UP000187429"/>
    </source>
</evidence>
<comment type="caution">
    <text evidence="1">The sequence shown here is derived from an EMBL/GenBank/DDBJ whole genome shotgun (WGS) entry which is preliminary data.</text>
</comment>
<keyword evidence="2" id="KW-1185">Reference proteome</keyword>
<sequence>MNQEFSEINSTEGENGAIADNSDHLGDIFLPTSTFCLLPKEFTNPIQRIFLSANGNLQRLLSSYYNSKVDVEIVYNKTIKNHTVQEHQKDTENYKEQVYLLSFERKVNLICKNKKVVVAKSKIHLLTQKAVNLITEKNVGISQFFSLILQSSYQDSTPNL</sequence>
<dbReference type="Gene3D" id="3.40.1410.10">
    <property type="entry name" value="Chorismate lyase-like"/>
    <property type="match status" value="1"/>
</dbReference>
<reference evidence="2" key="1">
    <citation type="submission" date="2017-01" db="EMBL/GenBank/DDBJ databases">
        <authorList>
            <person name="Wang Y."/>
            <person name="White M."/>
            <person name="Kvist S."/>
            <person name="Moncalvo J.-M."/>
        </authorList>
    </citation>
    <scope>NUCLEOTIDE SEQUENCE [LARGE SCALE GENOMIC DNA]</scope>
    <source>
        <strain evidence="2">ID-206-W2</strain>
    </source>
</reference>
<dbReference type="Proteomes" id="UP000187429">
    <property type="component" value="Unassembled WGS sequence"/>
</dbReference>
<accession>A0A1R1X7B9</accession>
<evidence type="ECO:0000313" key="1">
    <source>
        <dbReference type="EMBL" id="OMJ10497.1"/>
    </source>
</evidence>
<dbReference type="OrthoDB" id="5673at2759"/>
<proteinExistence type="predicted"/>
<name>A0A1R1X7B9_9FUNG</name>
<gene>
    <name evidence="1" type="ORF">AYI69_g10218</name>
</gene>
<dbReference type="EMBL" id="LSSM01006576">
    <property type="protein sequence ID" value="OMJ10497.1"/>
    <property type="molecule type" value="Genomic_DNA"/>
</dbReference>